<dbReference type="AlphaFoldDB" id="A0A511ZA33"/>
<evidence type="ECO:0000313" key="3">
    <source>
        <dbReference type="Proteomes" id="UP000321901"/>
    </source>
</evidence>
<evidence type="ECO:0000256" key="1">
    <source>
        <dbReference type="SAM" id="Phobius"/>
    </source>
</evidence>
<feature type="transmembrane region" description="Helical" evidence="1">
    <location>
        <begin position="6"/>
        <end position="27"/>
    </location>
</feature>
<organism evidence="2 3">
    <name type="scientific">Sporosarcina luteola</name>
    <dbReference type="NCBI Taxonomy" id="582850"/>
    <lineage>
        <taxon>Bacteria</taxon>
        <taxon>Bacillati</taxon>
        <taxon>Bacillota</taxon>
        <taxon>Bacilli</taxon>
        <taxon>Bacillales</taxon>
        <taxon>Caryophanaceae</taxon>
        <taxon>Sporosarcina</taxon>
    </lineage>
</organism>
<dbReference type="Proteomes" id="UP000321901">
    <property type="component" value="Unassembled WGS sequence"/>
</dbReference>
<feature type="transmembrane region" description="Helical" evidence="1">
    <location>
        <begin position="77"/>
        <end position="95"/>
    </location>
</feature>
<feature type="transmembrane region" description="Helical" evidence="1">
    <location>
        <begin position="48"/>
        <end position="71"/>
    </location>
</feature>
<dbReference type="PANTHER" id="PTHR40078">
    <property type="entry name" value="INTEGRAL MEMBRANE PROTEIN-RELATED"/>
    <property type="match status" value="1"/>
</dbReference>
<dbReference type="RefSeq" id="WP_147059039.1">
    <property type="nucleotide sequence ID" value="NZ_BJYL01000035.1"/>
</dbReference>
<keyword evidence="3" id="KW-1185">Reference proteome</keyword>
<proteinExistence type="predicted"/>
<feature type="transmembrane region" description="Helical" evidence="1">
    <location>
        <begin position="107"/>
        <end position="126"/>
    </location>
</feature>
<dbReference type="EMBL" id="BJYL01000035">
    <property type="protein sequence ID" value="GEN84304.1"/>
    <property type="molecule type" value="Genomic_DNA"/>
</dbReference>
<protein>
    <submittedName>
        <fullName evidence="2">Putative membrane protein YczE</fullName>
    </submittedName>
</protein>
<comment type="caution">
    <text evidence="2">The sequence shown here is derived from an EMBL/GenBank/DDBJ whole genome shotgun (WGS) entry which is preliminary data.</text>
</comment>
<keyword evidence="1" id="KW-0812">Transmembrane</keyword>
<dbReference type="OrthoDB" id="154912at2"/>
<dbReference type="InterPro" id="IPR038750">
    <property type="entry name" value="YczE/YyaS-like"/>
</dbReference>
<name>A0A511ZA33_9BACL</name>
<reference evidence="2 3" key="1">
    <citation type="submission" date="2019-07" db="EMBL/GenBank/DDBJ databases">
        <title>Whole genome shotgun sequence of Sporosarcina luteola NBRC 105378.</title>
        <authorList>
            <person name="Hosoyama A."/>
            <person name="Uohara A."/>
            <person name="Ohji S."/>
            <person name="Ichikawa N."/>
        </authorList>
    </citation>
    <scope>NUCLEOTIDE SEQUENCE [LARGE SCALE GENOMIC DNA]</scope>
    <source>
        <strain evidence="2 3">NBRC 105378</strain>
    </source>
</reference>
<gene>
    <name evidence="2" type="primary">yczE</name>
    <name evidence="2" type="ORF">SLU01_26160</name>
</gene>
<keyword evidence="1" id="KW-0472">Membrane</keyword>
<dbReference type="PANTHER" id="PTHR40078:SF1">
    <property type="entry name" value="INTEGRAL MEMBRANE PROTEIN"/>
    <property type="match status" value="1"/>
</dbReference>
<sequence length="240" mass="26483">MRKIILWRWTFFLVGMIILSLGITMTIKGQRLGIGPWDVLHVGLYRNFGLTIGTWGIITGLLIVVGTAFVLKQWPRFGTWLNMVLVGVFIDLFNWLLPEFHSMTGQVIIFTFGVAVMAYGIGIYVAPNLGAGPRDSLMLIFVEKLGFGIKKVRTTIEVVVAVAGWLLGGPVGLGTVLIALLIGQIVHYALPQCQKLLMKLADAEAEQAFGIVEVAARLPREEALQEKNEAPRRIPVDSKQ</sequence>
<keyword evidence="1" id="KW-1133">Transmembrane helix</keyword>
<evidence type="ECO:0000313" key="2">
    <source>
        <dbReference type="EMBL" id="GEN84304.1"/>
    </source>
</evidence>
<dbReference type="Pfam" id="PF19700">
    <property type="entry name" value="DUF6198"/>
    <property type="match status" value="1"/>
</dbReference>
<accession>A0A511ZA33</accession>